<dbReference type="PANTHER" id="PTHR30126">
    <property type="entry name" value="HTH-TYPE TRANSCRIPTIONAL REGULATOR"/>
    <property type="match status" value="1"/>
</dbReference>
<evidence type="ECO:0000256" key="3">
    <source>
        <dbReference type="ARBA" id="ARBA00023125"/>
    </source>
</evidence>
<dbReference type="Pfam" id="PF00126">
    <property type="entry name" value="HTH_1"/>
    <property type="match status" value="1"/>
</dbReference>
<proteinExistence type="inferred from homology"/>
<dbReference type="RefSeq" id="WP_216955700.1">
    <property type="nucleotide sequence ID" value="NZ_JAHOPB010000001.1"/>
</dbReference>
<dbReference type="InterPro" id="IPR005119">
    <property type="entry name" value="LysR_subst-bd"/>
</dbReference>
<keyword evidence="3" id="KW-0238">DNA-binding</keyword>
<evidence type="ECO:0000259" key="5">
    <source>
        <dbReference type="PROSITE" id="PS50931"/>
    </source>
</evidence>
<reference evidence="6 7" key="1">
    <citation type="submission" date="2021-06" db="EMBL/GenBank/DDBJ databases">
        <authorList>
            <person name="Lee D.H."/>
        </authorList>
    </citation>
    <scope>NUCLEOTIDE SEQUENCE [LARGE SCALE GENOMIC DNA]</scope>
    <source>
        <strain evidence="6 7">MMS21-HV4-11</strain>
    </source>
</reference>
<dbReference type="Proteomes" id="UP000727907">
    <property type="component" value="Unassembled WGS sequence"/>
</dbReference>
<keyword evidence="4" id="KW-0804">Transcription</keyword>
<dbReference type="InterPro" id="IPR000847">
    <property type="entry name" value="LysR_HTH_N"/>
</dbReference>
<dbReference type="PANTHER" id="PTHR30126:SF40">
    <property type="entry name" value="HTH-TYPE TRANSCRIPTIONAL REGULATOR GLTR"/>
    <property type="match status" value="1"/>
</dbReference>
<evidence type="ECO:0000256" key="1">
    <source>
        <dbReference type="ARBA" id="ARBA00009437"/>
    </source>
</evidence>
<accession>A0ABS6IEG1</accession>
<dbReference type="EMBL" id="JAHOPB010000001">
    <property type="protein sequence ID" value="MBU8872147.1"/>
    <property type="molecule type" value="Genomic_DNA"/>
</dbReference>
<comment type="caution">
    <text evidence="6">The sequence shown here is derived from an EMBL/GenBank/DDBJ whole genome shotgun (WGS) entry which is preliminary data.</text>
</comment>
<keyword evidence="7" id="KW-1185">Reference proteome</keyword>
<evidence type="ECO:0000256" key="4">
    <source>
        <dbReference type="ARBA" id="ARBA00023163"/>
    </source>
</evidence>
<evidence type="ECO:0000313" key="6">
    <source>
        <dbReference type="EMBL" id="MBU8872147.1"/>
    </source>
</evidence>
<name>A0ABS6IEG1_9HYPH</name>
<dbReference type="Pfam" id="PF03466">
    <property type="entry name" value="LysR_substrate"/>
    <property type="match status" value="1"/>
</dbReference>
<protein>
    <submittedName>
        <fullName evidence="6">LysR family transcriptional regulator</fullName>
    </submittedName>
</protein>
<keyword evidence="2" id="KW-0805">Transcription regulation</keyword>
<organism evidence="6 7">
    <name type="scientific">Reyranella humidisoli</name>
    <dbReference type="NCBI Taxonomy" id="2849149"/>
    <lineage>
        <taxon>Bacteria</taxon>
        <taxon>Pseudomonadati</taxon>
        <taxon>Pseudomonadota</taxon>
        <taxon>Alphaproteobacteria</taxon>
        <taxon>Hyphomicrobiales</taxon>
        <taxon>Reyranellaceae</taxon>
        <taxon>Reyranella</taxon>
    </lineage>
</organism>
<evidence type="ECO:0000313" key="7">
    <source>
        <dbReference type="Proteomes" id="UP000727907"/>
    </source>
</evidence>
<comment type="similarity">
    <text evidence="1">Belongs to the LysR transcriptional regulatory family.</text>
</comment>
<dbReference type="PROSITE" id="PS50931">
    <property type="entry name" value="HTH_LYSR"/>
    <property type="match status" value="1"/>
</dbReference>
<feature type="domain" description="HTH lysR-type" evidence="5">
    <location>
        <begin position="1"/>
        <end position="58"/>
    </location>
</feature>
<evidence type="ECO:0000256" key="2">
    <source>
        <dbReference type="ARBA" id="ARBA00023015"/>
    </source>
</evidence>
<sequence>MDKRLLESFVAVYRSGSLVEAAERLNISQSALSRRITEFQHRLGLSLFEPSGRGMAATSDAHDLLPLASAALEGIARLEAAARVNSVQPAVHITVAATAHTIETVVAPRIADFIQTKPNIRIGVIEANGVEIENLVLSGEASMGITGRPRYDTGLVEHQIVRLDILAASPKPFSASERRSGIDLRALCERDLLVLDRGYQSRLTLDAALRLLSLSPSIRHEGGSGTVILALARAGLGTAVIPATTRTDLHTAKIIANGIVLGMDLAAIWDPTLRWRAEVEQVAESMRASFATRKRMRRG</sequence>
<gene>
    <name evidence="6" type="ORF">KQ910_00155</name>
</gene>
<dbReference type="CDD" id="cd05466">
    <property type="entry name" value="PBP2_LTTR_substrate"/>
    <property type="match status" value="1"/>
</dbReference>